<dbReference type="InterPro" id="IPR015424">
    <property type="entry name" value="PyrdxlP-dep_Trfase"/>
</dbReference>
<sequence length="395" mass="45145">MARKVQKKIRLVKSAFYNEKDTKKKLADFILRSDILSMNNETSKFEKAFAKKQERKYAVFVNSGSTANYVLFQALLNLGRLQKGDAVGISAVTWSTNVMPLIQLGFKIIPIDCELSTLNVSASTLEARVGGIKALFLTNVLGLCDDLRKIKMLCDKNKVVFFEDNCESLGSRMGGKLLGNFGVASTFSFFVGHHFSTIEGGMIVTDDEDLYHALVVARAHGWSRNLAPAKKQALRDEYKVDEFFDLYTFFDLAFNVRPTDIHGFIGNVQMKYWDRIVRERERNFLFMVKYINDNDDFLPIKTDHMEIVSNFAVPLVCKDKDTYLRYRKKFQDGGVEIRPIIAGNISRQPFFKKYIVEVPLCPNADFIHEHGFYFGNNPELSKQELSLLKRLLQNG</sequence>
<dbReference type="PANTHER" id="PTHR30244">
    <property type="entry name" value="TRANSAMINASE"/>
    <property type="match status" value="1"/>
</dbReference>
<dbReference type="GO" id="GO:0030170">
    <property type="term" value="F:pyridoxal phosphate binding"/>
    <property type="evidence" value="ECO:0007669"/>
    <property type="project" value="TreeGrafter"/>
</dbReference>
<dbReference type="PIRSF" id="PIRSF000390">
    <property type="entry name" value="PLP_StrS"/>
    <property type="match status" value="1"/>
</dbReference>
<dbReference type="Gene3D" id="3.90.1150.10">
    <property type="entry name" value="Aspartate Aminotransferase, domain 1"/>
    <property type="match status" value="1"/>
</dbReference>
<evidence type="ECO:0008006" key="4">
    <source>
        <dbReference type="Google" id="ProtNLM"/>
    </source>
</evidence>
<gene>
    <name evidence="2" type="ORF">A3H68_00670</name>
</gene>
<dbReference type="InterPro" id="IPR015421">
    <property type="entry name" value="PyrdxlP-dep_Trfase_major"/>
</dbReference>
<dbReference type="Gene3D" id="3.40.640.10">
    <property type="entry name" value="Type I PLP-dependent aspartate aminotransferase-like (Major domain)"/>
    <property type="match status" value="1"/>
</dbReference>
<accession>A0A1G2P0Y3</accession>
<protein>
    <recommendedName>
        <fullName evidence="4">DegT/DnrJ/EryC1/StrS aminotransferase</fullName>
    </recommendedName>
</protein>
<reference evidence="2 3" key="1">
    <citation type="journal article" date="2016" name="Nat. Commun.">
        <title>Thousands of microbial genomes shed light on interconnected biogeochemical processes in an aquifer system.</title>
        <authorList>
            <person name="Anantharaman K."/>
            <person name="Brown C.T."/>
            <person name="Hug L.A."/>
            <person name="Sharon I."/>
            <person name="Castelle C.J."/>
            <person name="Probst A.J."/>
            <person name="Thomas B.C."/>
            <person name="Singh A."/>
            <person name="Wilkins M.J."/>
            <person name="Karaoz U."/>
            <person name="Brodie E.L."/>
            <person name="Williams K.H."/>
            <person name="Hubbard S.S."/>
            <person name="Banfield J.F."/>
        </authorList>
    </citation>
    <scope>NUCLEOTIDE SEQUENCE [LARGE SCALE GENOMIC DNA]</scope>
</reference>
<keyword evidence="1" id="KW-0663">Pyridoxal phosphate</keyword>
<dbReference type="Pfam" id="PF01041">
    <property type="entry name" value="DegT_DnrJ_EryC1"/>
    <property type="match status" value="1"/>
</dbReference>
<dbReference type="EMBL" id="MHSH01000034">
    <property type="protein sequence ID" value="OHA41241.1"/>
    <property type="molecule type" value="Genomic_DNA"/>
</dbReference>
<comment type="similarity">
    <text evidence="1">Belongs to the DegT/DnrJ/EryC1 family.</text>
</comment>
<organism evidence="2 3">
    <name type="scientific">Candidatus Taylorbacteria bacterium RIFCSPLOWO2_02_FULL_46_40</name>
    <dbReference type="NCBI Taxonomy" id="1802329"/>
    <lineage>
        <taxon>Bacteria</taxon>
        <taxon>Candidatus Tayloriibacteriota</taxon>
    </lineage>
</organism>
<dbReference type="Proteomes" id="UP000176429">
    <property type="component" value="Unassembled WGS sequence"/>
</dbReference>
<comment type="caution">
    <text evidence="2">The sequence shown here is derived from an EMBL/GenBank/DDBJ whole genome shotgun (WGS) entry which is preliminary data.</text>
</comment>
<dbReference type="PANTHER" id="PTHR30244:SF34">
    <property type="entry name" value="DTDP-4-AMINO-4,6-DIDEOXYGALACTOSE TRANSAMINASE"/>
    <property type="match status" value="1"/>
</dbReference>
<evidence type="ECO:0000313" key="2">
    <source>
        <dbReference type="EMBL" id="OHA41241.1"/>
    </source>
</evidence>
<dbReference type="GO" id="GO:0008483">
    <property type="term" value="F:transaminase activity"/>
    <property type="evidence" value="ECO:0007669"/>
    <property type="project" value="TreeGrafter"/>
</dbReference>
<dbReference type="GO" id="GO:0000271">
    <property type="term" value="P:polysaccharide biosynthetic process"/>
    <property type="evidence" value="ECO:0007669"/>
    <property type="project" value="TreeGrafter"/>
</dbReference>
<evidence type="ECO:0000256" key="1">
    <source>
        <dbReference type="RuleBase" id="RU004508"/>
    </source>
</evidence>
<dbReference type="SUPFAM" id="SSF53383">
    <property type="entry name" value="PLP-dependent transferases"/>
    <property type="match status" value="1"/>
</dbReference>
<evidence type="ECO:0000313" key="3">
    <source>
        <dbReference type="Proteomes" id="UP000176429"/>
    </source>
</evidence>
<name>A0A1G2P0Y3_9BACT</name>
<dbReference type="InterPro" id="IPR015422">
    <property type="entry name" value="PyrdxlP-dep_Trfase_small"/>
</dbReference>
<proteinExistence type="inferred from homology"/>
<dbReference type="AlphaFoldDB" id="A0A1G2P0Y3"/>
<dbReference type="InterPro" id="IPR000653">
    <property type="entry name" value="DegT/StrS_aminotransferase"/>
</dbReference>